<gene>
    <name evidence="3" type="ORF">AMORRO_LOCUS5378</name>
</gene>
<dbReference type="InterPro" id="IPR038986">
    <property type="entry name" value="Clr2"/>
</dbReference>
<feature type="region of interest" description="Disordered" evidence="1">
    <location>
        <begin position="140"/>
        <end position="190"/>
    </location>
</feature>
<comment type="caution">
    <text evidence="3">The sequence shown here is derived from an EMBL/GenBank/DDBJ whole genome shotgun (WGS) entry which is preliminary data.</text>
</comment>
<feature type="region of interest" description="Disordered" evidence="1">
    <location>
        <begin position="619"/>
        <end position="657"/>
    </location>
</feature>
<dbReference type="PANTHER" id="PTHR38046">
    <property type="entry name" value="CRYPTIC LOCI REGULATOR 2"/>
    <property type="match status" value="1"/>
</dbReference>
<evidence type="ECO:0000259" key="2">
    <source>
        <dbReference type="Pfam" id="PF16761"/>
    </source>
</evidence>
<sequence length="657" mass="74370">MSYEISEQGISITYDDEIAQAPENTNSEPGADGLVNYYQLLEIDDPKNILWRKKLGKGLADFLKSSDRIDEIPPESAILKNLPPGYLLYEHRKQNSSGGMRTDTYLYGKHRFRSPNEFMLHLFWLASDKSEHCKCKYCGSSSGVSSLNSKQQSKSTATNKEKLAKKHAKKEAPTKEKRGRKKGVKKADQPMDIDAETQLESLMPFDDNILSNEPKVKKQPGESNAIIFRVGEIVWLDVKKIMDNDLQSKCNEINTAPIKYWPAIILKVKSDMPDQISESDIFTLRVLMLRSQKEVGIGSIQPWIMCTPENTKSTKARKTRSNFNVDLEDPNPDHVVNAYKKAIQKAREITETYTTIKPYIYRHSEDGPAEFKKLENYSHFRAILFGPEILEEDDMVRLIPAHNESSSSDDPAKRGSFLQITSIYQDSKKRVKITGDAYDRGESVGENKYKWHPVNADSEEFTVELSDIAGRFYPLWPDMTEQIKCIHAKKLQQRQVMYVEDSSEINSDLWLKMKPQSEVQPVTANDEPSNRQIAKRKMSSASGTTRKRQYVKHASPLKASAETVNNRRAVEIEQSETTKMEITIDTSVSGNVPGKLSVTPQGGSSIKFLDIERVIYPGTNDNDALPSVLSPDTPTFDSEEETKDTDTLLQATVDDKE</sequence>
<feature type="region of interest" description="Disordered" evidence="1">
    <location>
        <begin position="519"/>
        <end position="557"/>
    </location>
</feature>
<reference evidence="3" key="1">
    <citation type="submission" date="2021-06" db="EMBL/GenBank/DDBJ databases">
        <authorList>
            <person name="Kallberg Y."/>
            <person name="Tangrot J."/>
            <person name="Rosling A."/>
        </authorList>
    </citation>
    <scope>NUCLEOTIDE SEQUENCE</scope>
    <source>
        <strain evidence="3">CL551</strain>
    </source>
</reference>
<evidence type="ECO:0000256" key="1">
    <source>
        <dbReference type="SAM" id="MobiDB-lite"/>
    </source>
</evidence>
<protein>
    <submittedName>
        <fullName evidence="3">13792_t:CDS:1</fullName>
    </submittedName>
</protein>
<dbReference type="GO" id="GO:0030466">
    <property type="term" value="P:silent mating-type cassette heterochromatin formation"/>
    <property type="evidence" value="ECO:0007669"/>
    <property type="project" value="TreeGrafter"/>
</dbReference>
<feature type="compositionally biased region" description="Low complexity" evidence="1">
    <location>
        <begin position="140"/>
        <end position="153"/>
    </location>
</feature>
<dbReference type="EMBL" id="CAJVPV010003225">
    <property type="protein sequence ID" value="CAG8546631.1"/>
    <property type="molecule type" value="Genomic_DNA"/>
</dbReference>
<dbReference type="Pfam" id="PF16761">
    <property type="entry name" value="Clr2_transil"/>
    <property type="match status" value="1"/>
</dbReference>
<dbReference type="Proteomes" id="UP000789342">
    <property type="component" value="Unassembled WGS sequence"/>
</dbReference>
<evidence type="ECO:0000313" key="3">
    <source>
        <dbReference type="EMBL" id="CAG8546631.1"/>
    </source>
</evidence>
<feature type="compositionally biased region" description="Polar residues" evidence="1">
    <location>
        <begin position="519"/>
        <end position="532"/>
    </location>
</feature>
<dbReference type="GO" id="GO:0033553">
    <property type="term" value="C:rDNA heterochromatin"/>
    <property type="evidence" value="ECO:0007669"/>
    <property type="project" value="TreeGrafter"/>
</dbReference>
<dbReference type="AlphaFoldDB" id="A0A9N9FP27"/>
<evidence type="ECO:0000313" key="4">
    <source>
        <dbReference type="Proteomes" id="UP000789342"/>
    </source>
</evidence>
<name>A0A9N9FP27_9GLOM</name>
<dbReference type="GO" id="GO:0031934">
    <property type="term" value="C:mating-type region heterochromatin"/>
    <property type="evidence" value="ECO:0007669"/>
    <property type="project" value="TreeGrafter"/>
</dbReference>
<keyword evidence="4" id="KW-1185">Reference proteome</keyword>
<dbReference type="GO" id="GO:0070824">
    <property type="term" value="C:SHREC complex"/>
    <property type="evidence" value="ECO:0007669"/>
    <property type="project" value="InterPro"/>
</dbReference>
<dbReference type="OrthoDB" id="2421327at2759"/>
<proteinExistence type="predicted"/>
<organism evidence="3 4">
    <name type="scientific">Acaulospora morrowiae</name>
    <dbReference type="NCBI Taxonomy" id="94023"/>
    <lineage>
        <taxon>Eukaryota</taxon>
        <taxon>Fungi</taxon>
        <taxon>Fungi incertae sedis</taxon>
        <taxon>Mucoromycota</taxon>
        <taxon>Glomeromycotina</taxon>
        <taxon>Glomeromycetes</taxon>
        <taxon>Diversisporales</taxon>
        <taxon>Acaulosporaceae</taxon>
        <taxon>Acaulospora</taxon>
    </lineage>
</organism>
<dbReference type="InterPro" id="IPR031915">
    <property type="entry name" value="Clr2_N"/>
</dbReference>
<accession>A0A9N9FP27</accession>
<dbReference type="PANTHER" id="PTHR38046:SF1">
    <property type="entry name" value="CRYPTIC LOCI REGULATOR 2"/>
    <property type="match status" value="1"/>
</dbReference>
<feature type="domain" description="Cryptic loci regulator 2 N-terminal" evidence="2">
    <location>
        <begin position="78"/>
        <end position="138"/>
    </location>
</feature>